<accession>A0A1A9QF64</accession>
<dbReference type="SUPFAM" id="SSF89095">
    <property type="entry name" value="GatB/YqeY motif"/>
    <property type="match status" value="1"/>
</dbReference>
<dbReference type="NCBIfam" id="NF004012">
    <property type="entry name" value="PRK05477.1-2"/>
    <property type="match status" value="1"/>
</dbReference>
<dbReference type="InterPro" id="IPR003789">
    <property type="entry name" value="Asn/Gln_tRNA_amidoTrase-B-like"/>
</dbReference>
<evidence type="ECO:0000256" key="9">
    <source>
        <dbReference type="ARBA" id="ARBA00047913"/>
    </source>
</evidence>
<evidence type="ECO:0000256" key="1">
    <source>
        <dbReference type="ARBA" id="ARBA00005306"/>
    </source>
</evidence>
<dbReference type="STRING" id="432608.A6V39_02785"/>
<dbReference type="InterPro" id="IPR006075">
    <property type="entry name" value="Asn/Gln-tRNA_Trfase_suB/E_cat"/>
</dbReference>
<dbReference type="Pfam" id="PF02637">
    <property type="entry name" value="GatB_Yqey"/>
    <property type="match status" value="1"/>
</dbReference>
<comment type="subunit">
    <text evidence="2 10">Heterotrimer of A, B and C subunits.</text>
</comment>
<evidence type="ECO:0000256" key="6">
    <source>
        <dbReference type="ARBA" id="ARBA00022917"/>
    </source>
</evidence>
<dbReference type="Gene3D" id="1.10.10.410">
    <property type="match status" value="1"/>
</dbReference>
<comment type="catalytic activity">
    <reaction evidence="9 10">
        <text>L-glutamyl-tRNA(Gln) + L-glutamine + ATP + H2O = L-glutaminyl-tRNA(Gln) + L-glutamate + ADP + phosphate + H(+)</text>
        <dbReference type="Rhea" id="RHEA:17521"/>
        <dbReference type="Rhea" id="RHEA-COMP:9681"/>
        <dbReference type="Rhea" id="RHEA-COMP:9684"/>
        <dbReference type="ChEBI" id="CHEBI:15377"/>
        <dbReference type="ChEBI" id="CHEBI:15378"/>
        <dbReference type="ChEBI" id="CHEBI:29985"/>
        <dbReference type="ChEBI" id="CHEBI:30616"/>
        <dbReference type="ChEBI" id="CHEBI:43474"/>
        <dbReference type="ChEBI" id="CHEBI:58359"/>
        <dbReference type="ChEBI" id="CHEBI:78520"/>
        <dbReference type="ChEBI" id="CHEBI:78521"/>
        <dbReference type="ChEBI" id="CHEBI:456216"/>
    </reaction>
</comment>
<proteinExistence type="inferred from homology"/>
<dbReference type="AlphaFoldDB" id="A0A1A9QF64"/>
<comment type="caution">
    <text evidence="12">The sequence shown here is derived from an EMBL/GenBank/DDBJ whole genome shotgun (WGS) entry which is preliminary data.</text>
</comment>
<protein>
    <recommendedName>
        <fullName evidence="10">Aspartyl/glutamyl-tRNA(Asn/Gln) amidotransferase subunit B</fullName>
        <shortName evidence="10">Asp/Glu-ADT subunit B</shortName>
        <ecNumber evidence="10">6.3.5.-</ecNumber>
    </recommendedName>
</protein>
<dbReference type="InterPro" id="IPR014746">
    <property type="entry name" value="Gln_synth/guanido_kin_cat_dom"/>
</dbReference>
<evidence type="ECO:0000259" key="11">
    <source>
        <dbReference type="SMART" id="SM00845"/>
    </source>
</evidence>
<sequence>MSYITSIGLEIHIALKTNQKVFAPESEQQSSWISLGFPGTLPTLNLEAVKKAITLAYSLGAEVNYENIVFDRKNYFYCDLPRGYQITQYFNPIGKGGFIDLGHKKIFIKQIHLEEDSAQQNKQGHTVRLTFNRLGRALAEVVTKPDFSSYEEIELFLKKLRRICNFFNVSTASYEEGKMRVDLNVSVRKANSENLSAKSEVKNLNSLFALKSSINYLVDIQTRKLEEGEELKSYTYAWVDKLKKCEIMRKKEEATGYFYIPEANIPPLAFTKEQYENIINEHNINLENLEKSLVERGLKETEVEHLLDNHTLFLYVQKLDEKLNNLKASYNWIINVLVGMVNDIESIPYDEIEKVILDVELKKKFNSRIAKDIFKVILEKKLSYKSAIRKLKVSEVSDDDAIRVWVREAFEKYKGQLLDLLKNPPKLERLIIGECMKASKGQANPIKTKTIFEELLLKYKI</sequence>
<dbReference type="SUPFAM" id="SSF55931">
    <property type="entry name" value="Glutamine synthetase/guanido kinase"/>
    <property type="match status" value="1"/>
</dbReference>
<keyword evidence="13" id="KW-1185">Reference proteome</keyword>
<dbReference type="EC" id="6.3.5.-" evidence="10"/>
<dbReference type="Pfam" id="PF02934">
    <property type="entry name" value="GatB_N"/>
    <property type="match status" value="1"/>
</dbReference>
<dbReference type="Proteomes" id="UP000077623">
    <property type="component" value="Unassembled WGS sequence"/>
</dbReference>
<evidence type="ECO:0000256" key="10">
    <source>
        <dbReference type="HAMAP-Rule" id="MF_00121"/>
    </source>
</evidence>
<evidence type="ECO:0000256" key="2">
    <source>
        <dbReference type="ARBA" id="ARBA00011123"/>
    </source>
</evidence>
<keyword evidence="12" id="KW-0808">Transferase</keyword>
<dbReference type="GO" id="GO:0005524">
    <property type="term" value="F:ATP binding"/>
    <property type="evidence" value="ECO:0007669"/>
    <property type="project" value="UniProtKB-KW"/>
</dbReference>
<comment type="similarity">
    <text evidence="1 10">Belongs to the GatB/GatE family. GatB subfamily.</text>
</comment>
<evidence type="ECO:0000256" key="5">
    <source>
        <dbReference type="ARBA" id="ARBA00022840"/>
    </source>
</evidence>
<dbReference type="HAMAP" id="MF_00121">
    <property type="entry name" value="GatB"/>
    <property type="match status" value="1"/>
</dbReference>
<dbReference type="InterPro" id="IPR017959">
    <property type="entry name" value="Asn/Gln-tRNA_amidoTrfase_suB/E"/>
</dbReference>
<dbReference type="GO" id="GO:0050567">
    <property type="term" value="F:glutaminyl-tRNA synthase (glutamine-hydrolyzing) activity"/>
    <property type="evidence" value="ECO:0007669"/>
    <property type="project" value="UniProtKB-UniRule"/>
</dbReference>
<gene>
    <name evidence="10" type="primary">gatB</name>
    <name evidence="12" type="ORF">A6V39_02785</name>
</gene>
<dbReference type="NCBIfam" id="TIGR00133">
    <property type="entry name" value="gatB"/>
    <property type="match status" value="1"/>
</dbReference>
<dbReference type="PROSITE" id="PS01234">
    <property type="entry name" value="GATB"/>
    <property type="match status" value="1"/>
</dbReference>
<dbReference type="GO" id="GO:0050566">
    <property type="term" value="F:asparaginyl-tRNA synthase (glutamine-hydrolyzing) activity"/>
    <property type="evidence" value="ECO:0007669"/>
    <property type="project" value="RHEA"/>
</dbReference>
<evidence type="ECO:0000313" key="12">
    <source>
        <dbReference type="EMBL" id="OAL10340.1"/>
    </source>
</evidence>
<dbReference type="PANTHER" id="PTHR11659:SF0">
    <property type="entry name" value="GLUTAMYL-TRNA(GLN) AMIDOTRANSFERASE SUBUNIT B, MITOCHONDRIAL"/>
    <property type="match status" value="1"/>
</dbReference>
<dbReference type="InterPro" id="IPR018027">
    <property type="entry name" value="Asn/Gln_amidotransferase"/>
</dbReference>
<dbReference type="GO" id="GO:0016740">
    <property type="term" value="F:transferase activity"/>
    <property type="evidence" value="ECO:0007669"/>
    <property type="project" value="UniProtKB-KW"/>
</dbReference>
<evidence type="ECO:0000256" key="7">
    <source>
        <dbReference type="ARBA" id="ARBA00024799"/>
    </source>
</evidence>
<organism evidence="12 13">
    <name type="scientific">Candidatus Mycoplasma haematobovis</name>
    <dbReference type="NCBI Taxonomy" id="432608"/>
    <lineage>
        <taxon>Bacteria</taxon>
        <taxon>Bacillati</taxon>
        <taxon>Mycoplasmatota</taxon>
        <taxon>Mollicutes</taxon>
        <taxon>Mycoplasmataceae</taxon>
        <taxon>Mycoplasma</taxon>
    </lineage>
</organism>
<evidence type="ECO:0000313" key="13">
    <source>
        <dbReference type="Proteomes" id="UP000077623"/>
    </source>
</evidence>
<keyword evidence="6 10" id="KW-0648">Protein biosynthesis</keyword>
<dbReference type="PANTHER" id="PTHR11659">
    <property type="entry name" value="GLUTAMYL-TRNA GLN AMIDOTRANSFERASE SUBUNIT B MITOCHONDRIAL AND PROKARYOTIC PET112-RELATED"/>
    <property type="match status" value="1"/>
</dbReference>
<dbReference type="SMART" id="SM00845">
    <property type="entry name" value="GatB_Yqey"/>
    <property type="match status" value="1"/>
</dbReference>
<evidence type="ECO:0000256" key="4">
    <source>
        <dbReference type="ARBA" id="ARBA00022741"/>
    </source>
</evidence>
<keyword evidence="3 10" id="KW-0436">Ligase</keyword>
<dbReference type="InterPro" id="IPR023168">
    <property type="entry name" value="GatB_Yqey_C_2"/>
</dbReference>
<comment type="catalytic activity">
    <reaction evidence="8 10">
        <text>L-aspartyl-tRNA(Asn) + L-glutamine + ATP + H2O = L-asparaginyl-tRNA(Asn) + L-glutamate + ADP + phosphate + 2 H(+)</text>
        <dbReference type="Rhea" id="RHEA:14513"/>
        <dbReference type="Rhea" id="RHEA-COMP:9674"/>
        <dbReference type="Rhea" id="RHEA-COMP:9677"/>
        <dbReference type="ChEBI" id="CHEBI:15377"/>
        <dbReference type="ChEBI" id="CHEBI:15378"/>
        <dbReference type="ChEBI" id="CHEBI:29985"/>
        <dbReference type="ChEBI" id="CHEBI:30616"/>
        <dbReference type="ChEBI" id="CHEBI:43474"/>
        <dbReference type="ChEBI" id="CHEBI:58359"/>
        <dbReference type="ChEBI" id="CHEBI:78515"/>
        <dbReference type="ChEBI" id="CHEBI:78516"/>
        <dbReference type="ChEBI" id="CHEBI:456216"/>
    </reaction>
</comment>
<keyword evidence="4 10" id="KW-0547">Nucleotide-binding</keyword>
<keyword evidence="5 10" id="KW-0067">ATP-binding</keyword>
<dbReference type="RefSeq" id="WP_187150183.1">
    <property type="nucleotide sequence ID" value="NZ_LWUJ01000011.1"/>
</dbReference>
<comment type="function">
    <text evidence="7 10">Allows the formation of correctly charged Asn-tRNA(Asn) or Gln-tRNA(Gln) through the transamidation of misacylated Asp-tRNA(Asn) or Glu-tRNA(Gln) in organisms which lack either or both of asparaginyl-tRNA or glutaminyl-tRNA synthetases. The reaction takes place in the presence of glutamine and ATP through an activated phospho-Asp-tRNA(Asn) or phospho-Glu-tRNA(Gln).</text>
</comment>
<evidence type="ECO:0000256" key="3">
    <source>
        <dbReference type="ARBA" id="ARBA00022598"/>
    </source>
</evidence>
<evidence type="ECO:0000256" key="8">
    <source>
        <dbReference type="ARBA" id="ARBA00047380"/>
    </source>
</evidence>
<name>A0A1A9QF64_9MOLU</name>
<dbReference type="EMBL" id="LWUJ01000011">
    <property type="protein sequence ID" value="OAL10340.1"/>
    <property type="molecule type" value="Genomic_DNA"/>
</dbReference>
<feature type="domain" description="Asn/Gln amidotransferase" evidence="11">
    <location>
        <begin position="314"/>
        <end position="456"/>
    </location>
</feature>
<reference evidence="13" key="1">
    <citation type="submission" date="2016-04" db="EMBL/GenBank/DDBJ databases">
        <authorList>
            <person name="Quiroz-Castaneda R.E."/>
            <person name="Martinez-Ocampo F."/>
        </authorList>
    </citation>
    <scope>NUCLEOTIDE SEQUENCE [LARGE SCALE GENOMIC DNA]</scope>
    <source>
        <strain evidence="13">INIFAP01</strain>
    </source>
</reference>
<dbReference type="GO" id="GO:0070681">
    <property type="term" value="P:glutaminyl-tRNAGln biosynthesis via transamidation"/>
    <property type="evidence" value="ECO:0007669"/>
    <property type="project" value="TreeGrafter"/>
</dbReference>
<dbReference type="InterPro" id="IPR017958">
    <property type="entry name" value="Gln-tRNA_amidoTrfase_suB_CS"/>
</dbReference>
<dbReference type="GO" id="GO:0006412">
    <property type="term" value="P:translation"/>
    <property type="evidence" value="ECO:0007669"/>
    <property type="project" value="UniProtKB-UniRule"/>
</dbReference>
<dbReference type="InterPro" id="IPR004413">
    <property type="entry name" value="GatB"/>
</dbReference>